<comment type="caution">
    <text evidence="2">The sequence shown here is derived from an EMBL/GenBank/DDBJ whole genome shotgun (WGS) entry which is preliminary data.</text>
</comment>
<protein>
    <recommendedName>
        <fullName evidence="4">Lipoprotein</fullName>
    </recommendedName>
</protein>
<feature type="region of interest" description="Disordered" evidence="1">
    <location>
        <begin position="112"/>
        <end position="136"/>
    </location>
</feature>
<organism evidence="2 3">
    <name type="scientific">Kitasatospora aburaviensis</name>
    <dbReference type="NCBI Taxonomy" id="67265"/>
    <lineage>
        <taxon>Bacteria</taxon>
        <taxon>Bacillati</taxon>
        <taxon>Actinomycetota</taxon>
        <taxon>Actinomycetes</taxon>
        <taxon>Kitasatosporales</taxon>
        <taxon>Streptomycetaceae</taxon>
        <taxon>Kitasatospora</taxon>
    </lineage>
</organism>
<feature type="region of interest" description="Disordered" evidence="1">
    <location>
        <begin position="79"/>
        <end position="99"/>
    </location>
</feature>
<reference evidence="3" key="1">
    <citation type="journal article" date="2019" name="Int. J. Syst. Evol. Microbiol.">
        <title>The Global Catalogue of Microorganisms (GCM) 10K type strain sequencing project: providing services to taxonomists for standard genome sequencing and annotation.</title>
        <authorList>
            <consortium name="The Broad Institute Genomics Platform"/>
            <consortium name="The Broad Institute Genome Sequencing Center for Infectious Disease"/>
            <person name="Wu L."/>
            <person name="Ma J."/>
        </authorList>
    </citation>
    <scope>NUCLEOTIDE SEQUENCE [LARGE SCALE GENOMIC DNA]</scope>
    <source>
        <strain evidence="3">CGMCC 4.1469</strain>
    </source>
</reference>
<dbReference type="Proteomes" id="UP001596067">
    <property type="component" value="Unassembled WGS sequence"/>
</dbReference>
<evidence type="ECO:0000313" key="3">
    <source>
        <dbReference type="Proteomes" id="UP001596067"/>
    </source>
</evidence>
<accession>A0ABW1EQQ0</accession>
<evidence type="ECO:0008006" key="4">
    <source>
        <dbReference type="Google" id="ProtNLM"/>
    </source>
</evidence>
<dbReference type="EMBL" id="JBHSOD010000001">
    <property type="protein sequence ID" value="MFC5883371.1"/>
    <property type="molecule type" value="Genomic_DNA"/>
</dbReference>
<sequence>MSHSRPLLALTAAAVVTVATLGTADLASGAPRPPAVTVQAAGAAAAPVAGAAQAAPAEQLPTDAQLKTALLTAAELGPEFTEVPPSTGSAPSEGASPVSGCDALRALLNRQAAEPTPQQPHQEAEFEGSGGNPMVTESLTAEDSAKLTGDFATVTEAFANCHSLTFDDGTGTAVTFTVTPITLGERHDAPAVRLDGILSGVQLNGYIGIERFGPTALSYGFFQRDSGSSQLASLYYRAAVAKAERTLNVPAGSETGSAVAV</sequence>
<gene>
    <name evidence="2" type="ORF">ACFP0N_00070</name>
</gene>
<evidence type="ECO:0000256" key="1">
    <source>
        <dbReference type="SAM" id="MobiDB-lite"/>
    </source>
</evidence>
<keyword evidence="3" id="KW-1185">Reference proteome</keyword>
<evidence type="ECO:0000313" key="2">
    <source>
        <dbReference type="EMBL" id="MFC5883371.1"/>
    </source>
</evidence>
<dbReference type="RefSeq" id="WP_313766184.1">
    <property type="nucleotide sequence ID" value="NZ_BAAAVH010000072.1"/>
</dbReference>
<name>A0ABW1EQQ0_9ACTN</name>
<proteinExistence type="predicted"/>